<gene>
    <name evidence="2" type="ORF">Ana3638_11650</name>
</gene>
<dbReference type="SUPFAM" id="SSF55136">
    <property type="entry name" value="Probable bacterial effector-binding domain"/>
    <property type="match status" value="1"/>
</dbReference>
<dbReference type="SMART" id="SM00871">
    <property type="entry name" value="AraC_E_bind"/>
    <property type="match status" value="1"/>
</dbReference>
<evidence type="ECO:0000259" key="1">
    <source>
        <dbReference type="SMART" id="SM00871"/>
    </source>
</evidence>
<dbReference type="InterPro" id="IPR025868">
    <property type="entry name" value="Zn_ribbon_dom_put"/>
</dbReference>
<dbReference type="Pfam" id="PF12674">
    <property type="entry name" value="Zn_ribbon_2"/>
    <property type="match status" value="1"/>
</dbReference>
<dbReference type="AlphaFoldDB" id="A0A6P1TPM7"/>
<accession>A0A6P1TPM7</accession>
<dbReference type="InterPro" id="IPR010499">
    <property type="entry name" value="AraC_E-bd"/>
</dbReference>
<dbReference type="Gene3D" id="3.20.80.10">
    <property type="entry name" value="Regulatory factor, effector binding domain"/>
    <property type="match status" value="1"/>
</dbReference>
<keyword evidence="3" id="KW-1185">Reference proteome</keyword>
<proteinExistence type="predicted"/>
<evidence type="ECO:0000313" key="3">
    <source>
        <dbReference type="Proteomes" id="UP000464314"/>
    </source>
</evidence>
<dbReference type="Pfam" id="PF14526">
    <property type="entry name" value="Cass2"/>
    <property type="match status" value="1"/>
</dbReference>
<dbReference type="Proteomes" id="UP000464314">
    <property type="component" value="Chromosome"/>
</dbReference>
<dbReference type="RefSeq" id="WP_161838173.1">
    <property type="nucleotide sequence ID" value="NZ_CP048000.1"/>
</dbReference>
<feature type="domain" description="AraC effector-binding" evidence="1">
    <location>
        <begin position="1"/>
        <end position="157"/>
    </location>
</feature>
<evidence type="ECO:0000313" key="2">
    <source>
        <dbReference type="EMBL" id="QHQ61348.1"/>
    </source>
</evidence>
<name>A0A6P1TPM7_9FIRM</name>
<dbReference type="EMBL" id="CP048000">
    <property type="protein sequence ID" value="QHQ61348.1"/>
    <property type="molecule type" value="Genomic_DNA"/>
</dbReference>
<dbReference type="InterPro" id="IPR011256">
    <property type="entry name" value="Reg_factor_effector_dom_sf"/>
</dbReference>
<reference evidence="2 3" key="1">
    <citation type="submission" date="2020-01" db="EMBL/GenBank/DDBJ databases">
        <title>Genome analysis of Anaerocolumna sp. CBA3638.</title>
        <authorList>
            <person name="Kim J."/>
            <person name="Roh S.W."/>
        </authorList>
    </citation>
    <scope>NUCLEOTIDE SEQUENCE [LARGE SCALE GENOMIC DNA]</scope>
    <source>
        <strain evidence="2 3">CBA3638</strain>
    </source>
</reference>
<protein>
    <recommendedName>
        <fullName evidence="1">AraC effector-binding domain-containing protein</fullName>
    </recommendedName>
</protein>
<dbReference type="KEGG" id="anr:Ana3638_11650"/>
<sequence>MDMKYVFKEKFSVLGKLGQGNAETPWIWIKPLWDDANGNFSEIEEVAIKNNNGEPSIWGIMSDLGENFDRWDDKAGKYLASCEVKEETVSPDGWVKWDVPSQTYIVASSNQEEYLSVFQKVINEYIPKNNLKLIGAVHEHYPEPGNPDIVELFFPIARGNYFCQSCGMPMACDDDRGTEKDLSKNGDYCRYCYDKGEFTSNETMEEMINTCIPFALEAGTYPDAKTAREVMLSYFPALKRWKQV</sequence>
<organism evidence="2 3">
    <name type="scientific">Anaerocolumna sedimenticola</name>
    <dbReference type="NCBI Taxonomy" id="2696063"/>
    <lineage>
        <taxon>Bacteria</taxon>
        <taxon>Bacillati</taxon>
        <taxon>Bacillota</taxon>
        <taxon>Clostridia</taxon>
        <taxon>Lachnospirales</taxon>
        <taxon>Lachnospiraceae</taxon>
        <taxon>Anaerocolumna</taxon>
    </lineage>
</organism>
<dbReference type="InterPro" id="IPR029441">
    <property type="entry name" value="Cass2"/>
</dbReference>